<organism evidence="1 2">
    <name type="scientific">Cedecea neteri</name>
    <dbReference type="NCBI Taxonomy" id="158822"/>
    <lineage>
        <taxon>Bacteria</taxon>
        <taxon>Pseudomonadati</taxon>
        <taxon>Pseudomonadota</taxon>
        <taxon>Gammaproteobacteria</taxon>
        <taxon>Enterobacterales</taxon>
        <taxon>Enterobacteriaceae</taxon>
        <taxon>Cedecea</taxon>
    </lineage>
</organism>
<protein>
    <submittedName>
        <fullName evidence="1">Uncharacterized protein</fullName>
    </submittedName>
</protein>
<accession>A0A089PWY9</accession>
<proteinExistence type="predicted"/>
<dbReference type="Gene3D" id="1.10.3600.10">
    <property type="entry name" value="Putative bacterial toxin ydaT"/>
    <property type="match status" value="1"/>
</dbReference>
<dbReference type="InterPro" id="IPR009364">
    <property type="entry name" value="YdaT-like"/>
</dbReference>
<dbReference type="Pfam" id="PF06254">
    <property type="entry name" value="YdaT_toxin"/>
    <property type="match status" value="1"/>
</dbReference>
<dbReference type="KEGG" id="cnt:JT31_01990"/>
<dbReference type="InterPro" id="IPR037042">
    <property type="entry name" value="YdaT-like_sf"/>
</dbReference>
<dbReference type="RefSeq" id="WP_038472721.1">
    <property type="nucleotide sequence ID" value="NZ_CP009451.1"/>
</dbReference>
<name>A0A089PWY9_9ENTR</name>
<keyword evidence="2" id="KW-1185">Reference proteome</keyword>
<evidence type="ECO:0000313" key="2">
    <source>
        <dbReference type="Proteomes" id="UP000029481"/>
    </source>
</evidence>
<sequence>MQIKHELIRDVVRAWAVEINRENVGRAVSIEYFRMGGGALRLLPADAQNADHVNQQNLFRWLDSDSAQSKAKVRQLLPAILSALPRQLSARLVLANSMEYRALQQARAALDEAADAYVAATVVDLVNHITGSTSASVVLH</sequence>
<gene>
    <name evidence="1" type="ORF">JT31_01990</name>
</gene>
<dbReference type="OrthoDB" id="6576441at2"/>
<evidence type="ECO:0000313" key="1">
    <source>
        <dbReference type="EMBL" id="AIR03431.1"/>
    </source>
</evidence>
<dbReference type="Proteomes" id="UP000029481">
    <property type="component" value="Chromosome"/>
</dbReference>
<dbReference type="AlphaFoldDB" id="A0A089PWY9"/>
<reference evidence="1 2" key="1">
    <citation type="submission" date="2014-09" db="EMBL/GenBank/DDBJ databases">
        <title>Cedecea neteri SSMD04 Genome Sequencing.</title>
        <authorList>
            <person name="Tan J.-Y."/>
        </authorList>
    </citation>
    <scope>NUCLEOTIDE SEQUENCE [LARGE SCALE GENOMIC DNA]</scope>
    <source>
        <strain evidence="1 2">SSMD04</strain>
    </source>
</reference>
<dbReference type="EMBL" id="CP009451">
    <property type="protein sequence ID" value="AIR03431.1"/>
    <property type="molecule type" value="Genomic_DNA"/>
</dbReference>